<reference evidence="1" key="1">
    <citation type="journal article" date="2014" name="Int. J. Syst. Evol. Microbiol.">
        <title>Complete genome of a new Firmicutes species belonging to the dominant human colonic microbiota ('Ruminococcus bicirculans') reveals two chromosomes and a selective capacity to utilize plant glucans.</title>
        <authorList>
            <consortium name="NISC Comparative Sequencing Program"/>
            <person name="Wegmann U."/>
            <person name="Louis P."/>
            <person name="Goesmann A."/>
            <person name="Henrissat B."/>
            <person name="Duncan S.H."/>
            <person name="Flint H.J."/>
        </authorList>
    </citation>
    <scope>NUCLEOTIDE SEQUENCE</scope>
    <source>
        <strain evidence="1">NBRC 103408</strain>
    </source>
</reference>
<accession>A0ABQ5U0F6</accession>
<comment type="caution">
    <text evidence="1">The sequence shown here is derived from an EMBL/GenBank/DDBJ whole genome shotgun (WGS) entry which is preliminary data.</text>
</comment>
<dbReference type="Proteomes" id="UP001161409">
    <property type="component" value="Unassembled WGS sequence"/>
</dbReference>
<evidence type="ECO:0000313" key="2">
    <source>
        <dbReference type="Proteomes" id="UP001161409"/>
    </source>
</evidence>
<proteinExistence type="predicted"/>
<reference evidence="1" key="2">
    <citation type="submission" date="2023-01" db="EMBL/GenBank/DDBJ databases">
        <title>Draft genome sequence of Sneathiella chinensis strain NBRC 103408.</title>
        <authorList>
            <person name="Sun Q."/>
            <person name="Mori K."/>
        </authorList>
    </citation>
    <scope>NUCLEOTIDE SEQUENCE</scope>
    <source>
        <strain evidence="1">NBRC 103408</strain>
    </source>
</reference>
<sequence length="80" mass="9065">MTRLASTRPATAREIQAILTDLDSDQVLDIQDTGAREDDIRLALAWLEDKLAAPSEDGKTDTRVQVLYELILSFRYPCRE</sequence>
<organism evidence="1 2">
    <name type="scientific">Sneathiella chinensis</name>
    <dbReference type="NCBI Taxonomy" id="349750"/>
    <lineage>
        <taxon>Bacteria</taxon>
        <taxon>Pseudomonadati</taxon>
        <taxon>Pseudomonadota</taxon>
        <taxon>Alphaproteobacteria</taxon>
        <taxon>Sneathiellales</taxon>
        <taxon>Sneathiellaceae</taxon>
        <taxon>Sneathiella</taxon>
    </lineage>
</organism>
<evidence type="ECO:0000313" key="1">
    <source>
        <dbReference type="EMBL" id="GLQ04803.1"/>
    </source>
</evidence>
<gene>
    <name evidence="1" type="ORF">GCM10007924_00240</name>
</gene>
<name>A0ABQ5U0F6_9PROT</name>
<dbReference type="EMBL" id="BSNF01000001">
    <property type="protein sequence ID" value="GLQ04803.1"/>
    <property type="molecule type" value="Genomic_DNA"/>
</dbReference>
<keyword evidence="2" id="KW-1185">Reference proteome</keyword>
<protein>
    <submittedName>
        <fullName evidence="1">Uncharacterized protein</fullName>
    </submittedName>
</protein>
<dbReference type="RefSeq" id="WP_169558852.1">
    <property type="nucleotide sequence ID" value="NZ_BSNF01000001.1"/>
</dbReference>